<dbReference type="Proteomes" id="UP000222310">
    <property type="component" value="Unassembled WGS sequence"/>
</dbReference>
<comment type="caution">
    <text evidence="4">The sequence shown here is derived from an EMBL/GenBank/DDBJ whole genome shotgun (WGS) entry which is preliminary data.</text>
</comment>
<evidence type="ECO:0000256" key="2">
    <source>
        <dbReference type="ARBA" id="ARBA00035108"/>
    </source>
</evidence>
<dbReference type="PANTHER" id="PTHR36852">
    <property type="entry name" value="PROTEIN GVPL 2"/>
    <property type="match status" value="1"/>
</dbReference>
<reference evidence="4 5" key="1">
    <citation type="submission" date="2015-02" db="EMBL/GenBank/DDBJ databases">
        <title>Nostoc linckia genome annotation.</title>
        <authorList>
            <person name="Zhou Z."/>
        </authorList>
    </citation>
    <scope>NUCLEOTIDE SEQUENCE [LARGE SCALE GENOMIC DNA]</scope>
    <source>
        <strain evidence="5">z8</strain>
    </source>
</reference>
<accession>A0A9Q5ZCS3</accession>
<proteinExistence type="inferred from homology"/>
<comment type="similarity">
    <text evidence="3">Belongs to the gas vesicle GvpF/GvpL family.</text>
</comment>
<dbReference type="GeneID" id="57096592"/>
<dbReference type="GO" id="GO:0031411">
    <property type="term" value="C:gas vesicle"/>
    <property type="evidence" value="ECO:0007669"/>
    <property type="project" value="UniProtKB-SubCell"/>
</dbReference>
<dbReference type="AlphaFoldDB" id="A0A9Q5ZCS3"/>
<evidence type="ECO:0000256" key="1">
    <source>
        <dbReference type="ARBA" id="ARBA00022987"/>
    </source>
</evidence>
<dbReference type="Pfam" id="PF06386">
    <property type="entry name" value="GvpL_GvpF"/>
    <property type="match status" value="1"/>
</dbReference>
<evidence type="ECO:0000256" key="3">
    <source>
        <dbReference type="ARBA" id="ARBA00035643"/>
    </source>
</evidence>
<keyword evidence="1" id="KW-0304">Gas vesicle</keyword>
<dbReference type="EMBL" id="LAHD01000030">
    <property type="protein sequence ID" value="PHK03946.1"/>
    <property type="molecule type" value="Genomic_DNA"/>
</dbReference>
<sequence length="233" mass="26856">MSIYTYALLQPIASPLILPLGMERKTELVYSSGLAAIVEPEISLEALQATDERLLQAVLNHDRVIREVFEQTPLLPLRFGNGFTSQATLLNHLEKHQEEYQQTLTKLTDKVEYTLKATPSNLLDDSDTIDARGKAYLLAKKQRYQTQQAFQAQQGQQWEVLNQLILKTYTNVICETQKPDVRQIHFLAQRNDSTVNTQQFSLWQVQCSHWQLALSEPLPPYHFLKNTPIYKKE</sequence>
<organism evidence="4 5">
    <name type="scientific">Nostoc linckia z8</name>
    <dbReference type="NCBI Taxonomy" id="1628746"/>
    <lineage>
        <taxon>Bacteria</taxon>
        <taxon>Bacillati</taxon>
        <taxon>Cyanobacteriota</taxon>
        <taxon>Cyanophyceae</taxon>
        <taxon>Nostocales</taxon>
        <taxon>Nostocaceae</taxon>
        <taxon>Nostoc</taxon>
    </lineage>
</organism>
<dbReference type="PANTHER" id="PTHR36852:SF1">
    <property type="entry name" value="PROTEIN GVPL 2"/>
    <property type="match status" value="1"/>
</dbReference>
<protein>
    <submittedName>
        <fullName evidence="4">Gas vesicle synthesis protein GvpW</fullName>
    </submittedName>
</protein>
<evidence type="ECO:0000313" key="4">
    <source>
        <dbReference type="EMBL" id="PHK03946.1"/>
    </source>
</evidence>
<comment type="subcellular location">
    <subcellularLocation>
        <location evidence="2">Gas vesicle</location>
    </subcellularLocation>
</comment>
<dbReference type="InterPro" id="IPR009430">
    <property type="entry name" value="GvpL/GvpF"/>
</dbReference>
<dbReference type="RefSeq" id="WP_099068599.1">
    <property type="nucleotide sequence ID" value="NZ_LAHD01000030.1"/>
</dbReference>
<name>A0A9Q5ZCS3_NOSLI</name>
<gene>
    <name evidence="4" type="ORF">VF08_12825</name>
</gene>
<evidence type="ECO:0000313" key="5">
    <source>
        <dbReference type="Proteomes" id="UP000222310"/>
    </source>
</evidence>
<dbReference type="GO" id="GO:0031412">
    <property type="term" value="P:gas vesicle organization"/>
    <property type="evidence" value="ECO:0007669"/>
    <property type="project" value="InterPro"/>
</dbReference>